<keyword evidence="2" id="KW-0378">Hydrolase</keyword>
<dbReference type="Gene3D" id="3.60.15.10">
    <property type="entry name" value="Ribonuclease Z/Hydroxyacylglutathione hydrolase-like"/>
    <property type="match status" value="1"/>
</dbReference>
<dbReference type="CDD" id="cd16279">
    <property type="entry name" value="metallo-hydrolase-like_MBL-fold"/>
    <property type="match status" value="1"/>
</dbReference>
<dbReference type="RefSeq" id="WP_147092938.1">
    <property type="nucleotide sequence ID" value="NZ_BJVC01000002.1"/>
</dbReference>
<dbReference type="OrthoDB" id="9781189at2"/>
<dbReference type="PANTHER" id="PTHR42663">
    <property type="entry name" value="HYDROLASE C777.06C-RELATED-RELATED"/>
    <property type="match status" value="1"/>
</dbReference>
<protein>
    <submittedName>
        <fullName evidence="2">Metal-dependent hydrolase</fullName>
    </submittedName>
</protein>
<sequence>MKVTILGCGGSGGVPMVGGDHGEGIWGVCDPANPRNARTRSSIVIESREGKRLLVDSGPDLRAQLLREHIGVVDGVIYTHEHADHVGGLDELRAINRMLGAPLPLYATEAVMRELEARYAYAFRPWSGSGFFRPVPDPHIVGMTDRLDICGLDLQLFPQRHNRIPTLGLRCGDFAYSTDVEHLEEESLLALEGVKTWIVGCFQYEPHIAHAWVDLVIAWCERLRPERTILTHMGPGLDYETLKNALPPGIEPGFDGMSFTV</sequence>
<dbReference type="EMBL" id="BJVC01000002">
    <property type="protein sequence ID" value="GEL01952.1"/>
    <property type="molecule type" value="Genomic_DNA"/>
</dbReference>
<reference evidence="2 3" key="1">
    <citation type="submission" date="2019-07" db="EMBL/GenBank/DDBJ databases">
        <title>Whole genome shotgun sequence of Swaminathania salitolerans NBRC 104436.</title>
        <authorList>
            <person name="Hosoyama A."/>
            <person name="Uohara A."/>
            <person name="Ohji S."/>
            <person name="Ichikawa N."/>
        </authorList>
    </citation>
    <scope>NUCLEOTIDE SEQUENCE [LARGE SCALE GENOMIC DNA]</scope>
    <source>
        <strain evidence="2 3">NBRC 104436</strain>
    </source>
</reference>
<accession>A0A511BPE6</accession>
<evidence type="ECO:0000259" key="1">
    <source>
        <dbReference type="SMART" id="SM00849"/>
    </source>
</evidence>
<dbReference type="SUPFAM" id="SSF56281">
    <property type="entry name" value="Metallo-hydrolase/oxidoreductase"/>
    <property type="match status" value="1"/>
</dbReference>
<evidence type="ECO:0000313" key="2">
    <source>
        <dbReference type="EMBL" id="GEL01952.1"/>
    </source>
</evidence>
<evidence type="ECO:0000313" key="3">
    <source>
        <dbReference type="Proteomes" id="UP000321405"/>
    </source>
</evidence>
<proteinExistence type="predicted"/>
<dbReference type="PANTHER" id="PTHR42663:SF6">
    <property type="entry name" value="HYDROLASE C777.06C-RELATED"/>
    <property type="match status" value="1"/>
</dbReference>
<comment type="caution">
    <text evidence="2">The sequence shown here is derived from an EMBL/GenBank/DDBJ whole genome shotgun (WGS) entry which is preliminary data.</text>
</comment>
<feature type="domain" description="Metallo-beta-lactamase" evidence="1">
    <location>
        <begin position="39"/>
        <end position="212"/>
    </location>
</feature>
<dbReference type="SMART" id="SM00849">
    <property type="entry name" value="Lactamase_B"/>
    <property type="match status" value="1"/>
</dbReference>
<dbReference type="Pfam" id="PF12706">
    <property type="entry name" value="Lactamase_B_2"/>
    <property type="match status" value="1"/>
</dbReference>
<dbReference type="AlphaFoldDB" id="A0A511BPE6"/>
<keyword evidence="3" id="KW-1185">Reference proteome</keyword>
<dbReference type="InterPro" id="IPR001279">
    <property type="entry name" value="Metallo-B-lactamas"/>
</dbReference>
<dbReference type="InterPro" id="IPR036866">
    <property type="entry name" value="RibonucZ/Hydroxyglut_hydro"/>
</dbReference>
<dbReference type="GO" id="GO:0016787">
    <property type="term" value="F:hydrolase activity"/>
    <property type="evidence" value="ECO:0007669"/>
    <property type="project" value="UniProtKB-KW"/>
</dbReference>
<gene>
    <name evidence="2" type="ORF">SSA02_11150</name>
</gene>
<organism evidence="2 3">
    <name type="scientific">Swaminathania salitolerans</name>
    <dbReference type="NCBI Taxonomy" id="182838"/>
    <lineage>
        <taxon>Bacteria</taxon>
        <taxon>Pseudomonadati</taxon>
        <taxon>Pseudomonadota</taxon>
        <taxon>Alphaproteobacteria</taxon>
        <taxon>Acetobacterales</taxon>
        <taxon>Acetobacteraceae</taxon>
        <taxon>Swaminathania</taxon>
    </lineage>
</organism>
<name>A0A511BPE6_9PROT</name>
<dbReference type="Proteomes" id="UP000321405">
    <property type="component" value="Unassembled WGS sequence"/>
</dbReference>